<feature type="compositionally biased region" description="Basic and acidic residues" evidence="8">
    <location>
        <begin position="280"/>
        <end position="289"/>
    </location>
</feature>
<evidence type="ECO:0000313" key="10">
    <source>
        <dbReference type="EMBL" id="WPK23415.1"/>
    </source>
</evidence>
<gene>
    <name evidence="10" type="ORF">PUMCH_000655</name>
</gene>
<dbReference type="Proteomes" id="UP001338582">
    <property type="component" value="Chromosome 1"/>
</dbReference>
<keyword evidence="6" id="KW-0539">Nucleus</keyword>
<dbReference type="FunFam" id="3.30.160.60:FF:002058">
    <property type="entry name" value="YML081W-like protein"/>
    <property type="match status" value="1"/>
</dbReference>
<feature type="region of interest" description="Disordered" evidence="8">
    <location>
        <begin position="399"/>
        <end position="425"/>
    </location>
</feature>
<dbReference type="GO" id="GO:0006351">
    <property type="term" value="P:DNA-templated transcription"/>
    <property type="evidence" value="ECO:0007669"/>
    <property type="project" value="InterPro"/>
</dbReference>
<dbReference type="InterPro" id="IPR007219">
    <property type="entry name" value="XnlR_reg_dom"/>
</dbReference>
<evidence type="ECO:0000259" key="9">
    <source>
        <dbReference type="PROSITE" id="PS50157"/>
    </source>
</evidence>
<evidence type="ECO:0000256" key="1">
    <source>
        <dbReference type="ARBA" id="ARBA00004123"/>
    </source>
</evidence>
<feature type="compositionally biased region" description="Polar residues" evidence="8">
    <location>
        <begin position="184"/>
        <end position="193"/>
    </location>
</feature>
<dbReference type="InterPro" id="IPR013087">
    <property type="entry name" value="Znf_C2H2_type"/>
</dbReference>
<dbReference type="Pfam" id="PF04082">
    <property type="entry name" value="Fungal_trans"/>
    <property type="match status" value="1"/>
</dbReference>
<feature type="compositionally biased region" description="Polar residues" evidence="8">
    <location>
        <begin position="291"/>
        <end position="300"/>
    </location>
</feature>
<feature type="compositionally biased region" description="Low complexity" evidence="8">
    <location>
        <begin position="518"/>
        <end position="533"/>
    </location>
</feature>
<feature type="compositionally biased region" description="Low complexity" evidence="8">
    <location>
        <begin position="194"/>
        <end position="214"/>
    </location>
</feature>
<dbReference type="InterPro" id="IPR036236">
    <property type="entry name" value="Znf_C2H2_sf"/>
</dbReference>
<dbReference type="Pfam" id="PF00096">
    <property type="entry name" value="zf-C2H2"/>
    <property type="match status" value="2"/>
</dbReference>
<evidence type="ECO:0000256" key="7">
    <source>
        <dbReference type="PROSITE-ProRule" id="PRU00042"/>
    </source>
</evidence>
<feature type="compositionally biased region" description="Polar residues" evidence="8">
    <location>
        <begin position="7"/>
        <end position="16"/>
    </location>
</feature>
<evidence type="ECO:0000256" key="3">
    <source>
        <dbReference type="ARBA" id="ARBA00022737"/>
    </source>
</evidence>
<organism evidence="10 11">
    <name type="scientific">Australozyma saopauloensis</name>
    <dbReference type="NCBI Taxonomy" id="291208"/>
    <lineage>
        <taxon>Eukaryota</taxon>
        <taxon>Fungi</taxon>
        <taxon>Dikarya</taxon>
        <taxon>Ascomycota</taxon>
        <taxon>Saccharomycotina</taxon>
        <taxon>Pichiomycetes</taxon>
        <taxon>Metschnikowiaceae</taxon>
        <taxon>Australozyma</taxon>
    </lineage>
</organism>
<feature type="region of interest" description="Disordered" evidence="8">
    <location>
        <begin position="179"/>
        <end position="237"/>
    </location>
</feature>
<feature type="domain" description="C2H2-type" evidence="9">
    <location>
        <begin position="69"/>
        <end position="92"/>
    </location>
</feature>
<dbReference type="CDD" id="cd12148">
    <property type="entry name" value="fungal_TF_MHR"/>
    <property type="match status" value="1"/>
</dbReference>
<dbReference type="GO" id="GO:0000785">
    <property type="term" value="C:chromatin"/>
    <property type="evidence" value="ECO:0007669"/>
    <property type="project" value="TreeGrafter"/>
</dbReference>
<dbReference type="SUPFAM" id="SSF57667">
    <property type="entry name" value="beta-beta-alpha zinc fingers"/>
    <property type="match status" value="1"/>
</dbReference>
<dbReference type="AlphaFoldDB" id="A0AAX4H6M2"/>
<accession>A0AAX4H6M2</accession>
<dbReference type="Gene3D" id="3.30.160.60">
    <property type="entry name" value="Classic Zinc Finger"/>
    <property type="match status" value="2"/>
</dbReference>
<evidence type="ECO:0000256" key="8">
    <source>
        <dbReference type="SAM" id="MobiDB-lite"/>
    </source>
</evidence>
<name>A0AAX4H6M2_9ASCO</name>
<evidence type="ECO:0000256" key="6">
    <source>
        <dbReference type="ARBA" id="ARBA00023242"/>
    </source>
</evidence>
<feature type="compositionally biased region" description="Low complexity" evidence="8">
    <location>
        <begin position="225"/>
        <end position="237"/>
    </location>
</feature>
<dbReference type="PROSITE" id="PS50157">
    <property type="entry name" value="ZINC_FINGER_C2H2_2"/>
    <property type="match status" value="2"/>
</dbReference>
<feature type="region of interest" description="Disordered" evidence="8">
    <location>
        <begin position="511"/>
        <end position="555"/>
    </location>
</feature>
<feature type="region of interest" description="Disordered" evidence="8">
    <location>
        <begin position="1"/>
        <end position="34"/>
    </location>
</feature>
<evidence type="ECO:0000256" key="4">
    <source>
        <dbReference type="ARBA" id="ARBA00022771"/>
    </source>
</evidence>
<dbReference type="KEGG" id="asau:88171723"/>
<keyword evidence="4 7" id="KW-0863">Zinc-finger</keyword>
<dbReference type="EMBL" id="CP138894">
    <property type="protein sequence ID" value="WPK23415.1"/>
    <property type="molecule type" value="Genomic_DNA"/>
</dbReference>
<dbReference type="SMART" id="SM00355">
    <property type="entry name" value="ZnF_C2H2"/>
    <property type="match status" value="2"/>
</dbReference>
<keyword evidence="2" id="KW-0479">Metal-binding</keyword>
<comment type="subcellular location">
    <subcellularLocation>
        <location evidence="1">Nucleus</location>
    </subcellularLocation>
</comment>
<dbReference type="RefSeq" id="XP_062875801.1">
    <property type="nucleotide sequence ID" value="XM_063019731.1"/>
</dbReference>
<sequence>MLAGPTSPKNKTSPTRASYAGPTQPIPKKSLQIRTDKPRPHVCSICTRAFARLEHLKRHERSHTNEKPFQCAACGRCFARRDLVLRHQQKLHLNIFLVVRRGLLPTTLASQTPAIPESTTLTPTGDNIIILQNNTSAKAPLPNELEMQSPNNIHMAGLGMLLPMNVGGLPNEFSQLSAPFYQNRPPSSGASAQNGSINTNSITNSSLSGSNGFLSLGGNGQDSLTMPSPSTNSSHNTPSFNVLNHHYTSGFMDADPLLVVGGLINPDMTQQPSPLTGDSPELREKKRMGSGDSNHLSTPANAGIRPSKILDRFTSASALSRTNSGVAGHRHASFSAVSGISYTNLQDAMIIRNNQFTDVPAQVGFATPQMTAEEMEVKSFSGEDFGLLDLDWYSLDYGSHPPQKDSLPQHNSNRRPNRTDSSANGFKIKLNTIPSESQLAQAGDHEYFASNIVAGHQFLDPSHPHHIKGTTPIEFGYSSFTDVASALGSDSRNIHVGTGFAHLAHDALDLKEPRRKSSGTGSVSVTTPGSMSGRDSVPPSAGSRSGTKPPSSGLRRQALTIMNHDFKRANLGTTPKMSQGSQMGTFTDAEDLAWVEQIRGIPVPNEFPLATRTTGFEGFPYIHDQFDLDEVYGLFKLRQEDLVKQRSTVNAAAAANDDNYSVTSTEHSHSMERALSKVKFIIGDTNEVITEEFRAKIILESKLTDAQFPPCEDLNAYLNLYEKEFNTYYSFIHMPTLKSPTTNNTENVPLILSMCAIGALYLYHDSNTLLLFNLSKFHIHNFFEKEVTVDKLQFKKVPIMAHQCLVLHIFISMFLNEPNMVEITSRQMNSMVGLIKSTNFHRPLEQFIVPPKPITGPLDHAGIQANFDYFVMSQTRIRTIHTFYQLEVLRSALLGCPLPMSGSEVKCGTLCSDENLWRLSSAEEWYLHLQNSPAKSLVEVSNNESMGRLFEQLGSGFLPEGKISFSKSFALIMHVHEQILNEYNESKTDIEPLEWRTSHRPNLENLFTSWESHFIRSGGFSLINNHNHHLLNTRSELKLIIPMSLLAKMRLCINFTPVMTQVLYKDWPGMEAMLKKLDLDVDALKEAAQYSIEVLNLWIHNISMLNDAKQTSVRTPVFFVTCIFISVVILSKVLKVIESAENPSVYDRAFWLTCVKVLNGIETALSPKEESSYSEFLCEQSHGVFDYAWSDEFKKNKEETVKQLNLGEGSADTIRKCKLSIQSLSLGVRILADAPLWPLAMGFAEALKNMATQFNDDKK</sequence>
<dbReference type="InterPro" id="IPR051059">
    <property type="entry name" value="VerF-like"/>
</dbReference>
<dbReference type="GO" id="GO:0000981">
    <property type="term" value="F:DNA-binding transcription factor activity, RNA polymerase II-specific"/>
    <property type="evidence" value="ECO:0007669"/>
    <property type="project" value="InterPro"/>
</dbReference>
<dbReference type="GO" id="GO:0005634">
    <property type="term" value="C:nucleus"/>
    <property type="evidence" value="ECO:0007669"/>
    <property type="project" value="UniProtKB-SubCell"/>
</dbReference>
<dbReference type="PROSITE" id="PS00028">
    <property type="entry name" value="ZINC_FINGER_C2H2_1"/>
    <property type="match status" value="2"/>
</dbReference>
<dbReference type="GeneID" id="88171723"/>
<feature type="region of interest" description="Disordered" evidence="8">
    <location>
        <begin position="265"/>
        <end position="303"/>
    </location>
</feature>
<reference evidence="10 11" key="1">
    <citation type="submission" date="2023-10" db="EMBL/GenBank/DDBJ databases">
        <title>Draft Genome Sequence of Candida saopaulonensis from a very Premature Infant with Sepsis.</title>
        <authorList>
            <person name="Ning Y."/>
            <person name="Dai R."/>
            <person name="Xiao M."/>
            <person name="Xu Y."/>
            <person name="Yan Q."/>
            <person name="Zhang L."/>
        </authorList>
    </citation>
    <scope>NUCLEOTIDE SEQUENCE [LARGE SCALE GENOMIC DNA]</scope>
    <source>
        <strain evidence="10 11">19XY460</strain>
    </source>
</reference>
<dbReference type="FunFam" id="3.30.160.60:FF:000145">
    <property type="entry name" value="Zinc finger protein 574"/>
    <property type="match status" value="1"/>
</dbReference>
<dbReference type="PANTHER" id="PTHR40626">
    <property type="entry name" value="MIP31509P"/>
    <property type="match status" value="1"/>
</dbReference>
<dbReference type="GO" id="GO:0008270">
    <property type="term" value="F:zinc ion binding"/>
    <property type="evidence" value="ECO:0007669"/>
    <property type="project" value="UniProtKB-KW"/>
</dbReference>
<dbReference type="PANTHER" id="PTHR40626:SF13">
    <property type="entry name" value="RESPIRATION FACTOR 2-RELATED"/>
    <property type="match status" value="1"/>
</dbReference>
<dbReference type="GO" id="GO:0000978">
    <property type="term" value="F:RNA polymerase II cis-regulatory region sequence-specific DNA binding"/>
    <property type="evidence" value="ECO:0007669"/>
    <property type="project" value="InterPro"/>
</dbReference>
<proteinExistence type="predicted"/>
<feature type="domain" description="C2H2-type" evidence="9">
    <location>
        <begin position="41"/>
        <end position="68"/>
    </location>
</feature>
<evidence type="ECO:0000256" key="2">
    <source>
        <dbReference type="ARBA" id="ARBA00022723"/>
    </source>
</evidence>
<keyword evidence="3" id="KW-0677">Repeat</keyword>
<keyword evidence="11" id="KW-1185">Reference proteome</keyword>
<protein>
    <recommendedName>
        <fullName evidence="9">C2H2-type domain-containing protein</fullName>
    </recommendedName>
</protein>
<evidence type="ECO:0000313" key="11">
    <source>
        <dbReference type="Proteomes" id="UP001338582"/>
    </source>
</evidence>
<keyword evidence="5" id="KW-0862">Zinc</keyword>
<evidence type="ECO:0000256" key="5">
    <source>
        <dbReference type="ARBA" id="ARBA00022833"/>
    </source>
</evidence>
<feature type="compositionally biased region" description="Polar residues" evidence="8">
    <location>
        <begin position="267"/>
        <end position="276"/>
    </location>
</feature>